<dbReference type="InterPro" id="IPR023267">
    <property type="entry name" value="RCMT"/>
</dbReference>
<dbReference type="PROSITE" id="PS51686">
    <property type="entry name" value="SAM_MT_RSMB_NOP"/>
    <property type="match status" value="1"/>
</dbReference>
<sequence>MPEGSGDRTSGPRTPGHGTPVPGKPGPGVRRRRASHGRTRVNPGRRIAFDVLVAVDDDDAYANLLLPARLSRAGLSTADAGLATELTYGTLRGRGLYDAIIAHAAGRPVDKLDTPARNALRLGAHQLLEMNTAAHAAVNETVGLMRATKHMKAAGFVNAVMRRISERSRAEWLDLVTAAAGDDERTGLTYAHPAWIVAALRRSLTAHGRDAGELTALLEADNVPARVCLTALPGLADRQAIAADCGTPTALSPLGVELTSGDPYALAEVQAGRARVQDEGSQLVALGLTAACAPDGPVLDLCAGPGGKTAILAADAAATGTPVVACDVSAHRAELVRDSVRAIDADVTVLTADGRSLADDHLGSYARVLADVPCTGLGALRRRPEARWRRRAADVEALQPIQRELLTRAIELTAPGGVVAYTTCSPHHGETIDIVTQVLTASGTDVEVLDAPSILAKVTGQDAAAFASAKIGTGQAVQLWPHVHGTDGMFLALLRRTR</sequence>
<feature type="domain" description="SAM-dependent MTase RsmB/NOP-type" evidence="7">
    <location>
        <begin position="188"/>
        <end position="497"/>
    </location>
</feature>
<evidence type="ECO:0000256" key="6">
    <source>
        <dbReference type="SAM" id="MobiDB-lite"/>
    </source>
</evidence>
<feature type="binding site" evidence="5">
    <location>
        <position position="353"/>
    </location>
    <ligand>
        <name>S-adenosyl-L-methionine</name>
        <dbReference type="ChEBI" id="CHEBI:59789"/>
    </ligand>
</feature>
<keyword evidence="4 5" id="KW-0694">RNA-binding</keyword>
<dbReference type="Gene3D" id="3.40.50.150">
    <property type="entry name" value="Vaccinia Virus protein VP39"/>
    <property type="match status" value="1"/>
</dbReference>
<evidence type="ECO:0000256" key="5">
    <source>
        <dbReference type="PROSITE-ProRule" id="PRU01023"/>
    </source>
</evidence>
<gene>
    <name evidence="8" type="ORF">H9634_04465</name>
</gene>
<comment type="caution">
    <text evidence="8">The sequence shown here is derived from an EMBL/GenBank/DDBJ whole genome shotgun (WGS) entry which is preliminary data.</text>
</comment>
<dbReference type="InterPro" id="IPR035926">
    <property type="entry name" value="NusB-like_sf"/>
</dbReference>
<dbReference type="GO" id="GO:0032259">
    <property type="term" value="P:methylation"/>
    <property type="evidence" value="ECO:0007669"/>
    <property type="project" value="UniProtKB-KW"/>
</dbReference>
<dbReference type="InterPro" id="IPR029063">
    <property type="entry name" value="SAM-dependent_MTases_sf"/>
</dbReference>
<evidence type="ECO:0000313" key="9">
    <source>
        <dbReference type="Proteomes" id="UP000651517"/>
    </source>
</evidence>
<evidence type="ECO:0000256" key="2">
    <source>
        <dbReference type="ARBA" id="ARBA00022679"/>
    </source>
</evidence>
<feature type="binding site" evidence="5">
    <location>
        <position position="371"/>
    </location>
    <ligand>
        <name>S-adenosyl-L-methionine</name>
        <dbReference type="ChEBI" id="CHEBI:59789"/>
    </ligand>
</feature>
<evidence type="ECO:0000256" key="3">
    <source>
        <dbReference type="ARBA" id="ARBA00022691"/>
    </source>
</evidence>
<dbReference type="SUPFAM" id="SSF48013">
    <property type="entry name" value="NusB-like"/>
    <property type="match status" value="1"/>
</dbReference>
<dbReference type="InterPro" id="IPR049560">
    <property type="entry name" value="MeTrfase_RsmB-F_NOP2_cat"/>
</dbReference>
<evidence type="ECO:0000259" key="7">
    <source>
        <dbReference type="PROSITE" id="PS51686"/>
    </source>
</evidence>
<feature type="active site" description="Nucleophile" evidence="5">
    <location>
        <position position="424"/>
    </location>
</feature>
<keyword evidence="9" id="KW-1185">Reference proteome</keyword>
<keyword evidence="2 5" id="KW-0808">Transferase</keyword>
<dbReference type="Gene3D" id="1.10.940.10">
    <property type="entry name" value="NusB-like"/>
    <property type="match status" value="1"/>
</dbReference>
<dbReference type="SUPFAM" id="SSF53335">
    <property type="entry name" value="S-adenosyl-L-methionine-dependent methyltransferases"/>
    <property type="match status" value="1"/>
</dbReference>
<dbReference type="GO" id="GO:0008168">
    <property type="term" value="F:methyltransferase activity"/>
    <property type="evidence" value="ECO:0007669"/>
    <property type="project" value="UniProtKB-KW"/>
</dbReference>
<feature type="compositionally biased region" description="Basic residues" evidence="6">
    <location>
        <begin position="29"/>
        <end position="39"/>
    </location>
</feature>
<dbReference type="Pfam" id="PF01029">
    <property type="entry name" value="NusB"/>
    <property type="match status" value="1"/>
</dbReference>
<dbReference type="RefSeq" id="WP_191725565.1">
    <property type="nucleotide sequence ID" value="NZ_JACSPY010000003.1"/>
</dbReference>
<evidence type="ECO:0000256" key="1">
    <source>
        <dbReference type="ARBA" id="ARBA00022603"/>
    </source>
</evidence>
<dbReference type="PANTHER" id="PTHR22807">
    <property type="entry name" value="NOP2 YEAST -RELATED NOL1/NOP2/FMU SUN DOMAIN-CONTAINING"/>
    <property type="match status" value="1"/>
</dbReference>
<accession>A0ABR8WSI1</accession>
<dbReference type="InterPro" id="IPR001678">
    <property type="entry name" value="MeTrfase_RsmB-F_NOP2_dom"/>
</dbReference>
<dbReference type="Proteomes" id="UP000651517">
    <property type="component" value="Unassembled WGS sequence"/>
</dbReference>
<feature type="region of interest" description="Disordered" evidence="6">
    <location>
        <begin position="1"/>
        <end position="41"/>
    </location>
</feature>
<dbReference type="CDD" id="cd02440">
    <property type="entry name" value="AdoMet_MTases"/>
    <property type="match status" value="1"/>
</dbReference>
<name>A0ABR8WSI1_9MICO</name>
<feature type="binding site" evidence="5">
    <location>
        <begin position="302"/>
        <end position="308"/>
    </location>
    <ligand>
        <name>S-adenosyl-L-methionine</name>
        <dbReference type="ChEBI" id="CHEBI:59789"/>
    </ligand>
</feature>
<dbReference type="EMBL" id="JACSPY010000003">
    <property type="protein sequence ID" value="MBD8020035.1"/>
    <property type="molecule type" value="Genomic_DNA"/>
</dbReference>
<organism evidence="8 9">
    <name type="scientific">Brevibacterium gallinarum</name>
    <dbReference type="NCBI Taxonomy" id="2762220"/>
    <lineage>
        <taxon>Bacteria</taxon>
        <taxon>Bacillati</taxon>
        <taxon>Actinomycetota</taxon>
        <taxon>Actinomycetes</taxon>
        <taxon>Micrococcales</taxon>
        <taxon>Brevibacteriaceae</taxon>
        <taxon>Brevibacterium</taxon>
    </lineage>
</organism>
<dbReference type="PRINTS" id="PR02008">
    <property type="entry name" value="RCMTFAMILY"/>
</dbReference>
<evidence type="ECO:0000313" key="8">
    <source>
        <dbReference type="EMBL" id="MBD8020035.1"/>
    </source>
</evidence>
<dbReference type="PANTHER" id="PTHR22807:SF53">
    <property type="entry name" value="RIBOSOMAL RNA SMALL SUBUNIT METHYLTRANSFERASE B-RELATED"/>
    <property type="match status" value="1"/>
</dbReference>
<keyword evidence="3 5" id="KW-0949">S-adenosyl-L-methionine</keyword>
<protein>
    <submittedName>
        <fullName evidence="8">RNA methyltransferase</fullName>
    </submittedName>
</protein>
<proteinExistence type="inferred from homology"/>
<keyword evidence="1 5" id="KW-0489">Methyltransferase</keyword>
<dbReference type="Pfam" id="PF01189">
    <property type="entry name" value="Methyltr_RsmB-F"/>
    <property type="match status" value="1"/>
</dbReference>
<dbReference type="InterPro" id="IPR006027">
    <property type="entry name" value="NusB_RsmB_TIM44"/>
</dbReference>
<evidence type="ECO:0000256" key="4">
    <source>
        <dbReference type="ARBA" id="ARBA00022884"/>
    </source>
</evidence>
<feature type="binding site" evidence="5">
    <location>
        <position position="327"/>
    </location>
    <ligand>
        <name>S-adenosyl-L-methionine</name>
        <dbReference type="ChEBI" id="CHEBI:59789"/>
    </ligand>
</feature>
<comment type="similarity">
    <text evidence="5">Belongs to the class I-like SAM-binding methyltransferase superfamily. RsmB/NOP family.</text>
</comment>
<reference evidence="8 9" key="1">
    <citation type="submission" date="2020-08" db="EMBL/GenBank/DDBJ databases">
        <title>A Genomic Blueprint of the Chicken Gut Microbiome.</title>
        <authorList>
            <person name="Gilroy R."/>
            <person name="Ravi A."/>
            <person name="Getino M."/>
            <person name="Pursley I."/>
            <person name="Horton D.L."/>
            <person name="Alikhan N.-F."/>
            <person name="Baker D."/>
            <person name="Gharbi K."/>
            <person name="Hall N."/>
            <person name="Watson M."/>
            <person name="Adriaenssens E.M."/>
            <person name="Foster-Nyarko E."/>
            <person name="Jarju S."/>
            <person name="Secka A."/>
            <person name="Antonio M."/>
            <person name="Oren A."/>
            <person name="Chaudhuri R."/>
            <person name="La Ragione R.M."/>
            <person name="Hildebrand F."/>
            <person name="Pallen M.J."/>
        </authorList>
    </citation>
    <scope>NUCLEOTIDE SEQUENCE [LARGE SCALE GENOMIC DNA]</scope>
    <source>
        <strain evidence="8 9">Re57</strain>
    </source>
</reference>